<evidence type="ECO:0008006" key="2">
    <source>
        <dbReference type="Google" id="ProtNLM"/>
    </source>
</evidence>
<name>A0A974AE73_9BRAD</name>
<gene>
    <name evidence="1" type="ORF">HU230_39490</name>
</gene>
<dbReference type="EMBL" id="JABWSX010000001">
    <property type="protein sequence ID" value="NVL11637.1"/>
    <property type="molecule type" value="Genomic_DNA"/>
</dbReference>
<protein>
    <recommendedName>
        <fullName evidence="2">Rap1a immunity protein domain-containing protein</fullName>
    </recommendedName>
</protein>
<sequence length="97" mass="10446">MSGSVAAVGVGTATCGQYSTLYKANSEETEKHFIGWLDGFLSGLNVYALRKGERSKNLGSLQARKSLLHNYCDEHPLQDVGKAAMAIYDSLPANPPK</sequence>
<dbReference type="AlphaFoldDB" id="A0A974AE73"/>
<proteinExistence type="predicted"/>
<accession>A0A974AE73</accession>
<dbReference type="RefSeq" id="WP_176534540.1">
    <property type="nucleotide sequence ID" value="NZ_CP088022.1"/>
</dbReference>
<comment type="caution">
    <text evidence="1">The sequence shown here is derived from an EMBL/GenBank/DDBJ whole genome shotgun (WGS) entry which is preliminary data.</text>
</comment>
<evidence type="ECO:0000313" key="1">
    <source>
        <dbReference type="EMBL" id="NVL11637.1"/>
    </source>
</evidence>
<reference evidence="1" key="1">
    <citation type="submission" date="2020-06" db="EMBL/GenBank/DDBJ databases">
        <title>Whole Genome Sequence of Bradyrhizobium sp. Strain 66S1MB.</title>
        <authorList>
            <person name="Bromfield E."/>
            <person name="Cloutier S."/>
        </authorList>
    </citation>
    <scope>NUCLEOTIDE SEQUENCE</scope>
    <source>
        <strain evidence="1">66S1MB</strain>
    </source>
</reference>
<organism evidence="1">
    <name type="scientific">Bradyrhizobium quebecense</name>
    <dbReference type="NCBI Taxonomy" id="2748629"/>
    <lineage>
        <taxon>Bacteria</taxon>
        <taxon>Pseudomonadati</taxon>
        <taxon>Pseudomonadota</taxon>
        <taxon>Alphaproteobacteria</taxon>
        <taxon>Hyphomicrobiales</taxon>
        <taxon>Nitrobacteraceae</taxon>
        <taxon>Bradyrhizobium</taxon>
    </lineage>
</organism>